<keyword evidence="3 4" id="KW-0472">Membrane</keyword>
<feature type="transmembrane region" description="Helical" evidence="4">
    <location>
        <begin position="239"/>
        <end position="259"/>
    </location>
</feature>
<feature type="transmembrane region" description="Helical" evidence="4">
    <location>
        <begin position="187"/>
        <end position="207"/>
    </location>
</feature>
<dbReference type="InterPro" id="IPR045851">
    <property type="entry name" value="AMP-bd_C_sf"/>
</dbReference>
<feature type="transmembrane region" description="Helical" evidence="4">
    <location>
        <begin position="335"/>
        <end position="364"/>
    </location>
</feature>
<feature type="transmembrane region" description="Helical" evidence="4">
    <location>
        <begin position="20"/>
        <end position="38"/>
    </location>
</feature>
<accession>A0A2S8G1Z4</accession>
<dbReference type="Gene3D" id="3.40.50.12780">
    <property type="entry name" value="N-terminal domain of ligase-like"/>
    <property type="match status" value="1"/>
</dbReference>
<name>A0A2S8G1Z4_9BACT</name>
<dbReference type="PANTHER" id="PTHR43767">
    <property type="entry name" value="LONG-CHAIN-FATTY-ACID--COA LIGASE"/>
    <property type="match status" value="1"/>
</dbReference>
<comment type="caution">
    <text evidence="6">The sequence shown here is derived from an EMBL/GenBank/DDBJ whole genome shotgun (WGS) entry which is preliminary data.</text>
</comment>
<dbReference type="RefSeq" id="WP_105353877.1">
    <property type="nucleotide sequence ID" value="NZ_PUIB01000011.1"/>
</dbReference>
<dbReference type="InterPro" id="IPR036259">
    <property type="entry name" value="MFS_trans_sf"/>
</dbReference>
<feature type="transmembrane region" description="Helical" evidence="4">
    <location>
        <begin position="304"/>
        <end position="323"/>
    </location>
</feature>
<evidence type="ECO:0000259" key="5">
    <source>
        <dbReference type="SMART" id="SM00563"/>
    </source>
</evidence>
<evidence type="ECO:0000313" key="6">
    <source>
        <dbReference type="EMBL" id="PQO38466.1"/>
    </source>
</evidence>
<evidence type="ECO:0000256" key="4">
    <source>
        <dbReference type="SAM" id="Phobius"/>
    </source>
</evidence>
<dbReference type="InterPro" id="IPR042099">
    <property type="entry name" value="ANL_N_sf"/>
</dbReference>
<dbReference type="PROSITE" id="PS00455">
    <property type="entry name" value="AMP_BINDING"/>
    <property type="match status" value="1"/>
</dbReference>
<dbReference type="SUPFAM" id="SSF69593">
    <property type="entry name" value="Glycerol-3-phosphate (1)-acyltransferase"/>
    <property type="match status" value="1"/>
</dbReference>
<dbReference type="SUPFAM" id="SSF103473">
    <property type="entry name" value="MFS general substrate transporter"/>
    <property type="match status" value="1"/>
</dbReference>
<evidence type="ECO:0000313" key="7">
    <source>
        <dbReference type="Proteomes" id="UP000239388"/>
    </source>
</evidence>
<keyword evidence="2 4" id="KW-1133">Transmembrane helix</keyword>
<dbReference type="CDD" id="cd06173">
    <property type="entry name" value="MFS_MefA_like"/>
    <property type="match status" value="1"/>
</dbReference>
<organism evidence="6 7">
    <name type="scientific">Blastopirellula marina</name>
    <dbReference type="NCBI Taxonomy" id="124"/>
    <lineage>
        <taxon>Bacteria</taxon>
        <taxon>Pseudomonadati</taxon>
        <taxon>Planctomycetota</taxon>
        <taxon>Planctomycetia</taxon>
        <taxon>Pirellulales</taxon>
        <taxon>Pirellulaceae</taxon>
        <taxon>Blastopirellula</taxon>
    </lineage>
</organism>
<dbReference type="OrthoDB" id="9757771at2"/>
<dbReference type="InterPro" id="IPR002123">
    <property type="entry name" value="Plipid/glycerol_acylTrfase"/>
</dbReference>
<feature type="transmembrane region" description="Helical" evidence="4">
    <location>
        <begin position="376"/>
        <end position="398"/>
    </location>
</feature>
<gene>
    <name evidence="6" type="ORF">C5Y98_10445</name>
</gene>
<dbReference type="SMART" id="SM00563">
    <property type="entry name" value="PlsC"/>
    <property type="match status" value="1"/>
</dbReference>
<dbReference type="Pfam" id="PF07690">
    <property type="entry name" value="MFS_1"/>
    <property type="match status" value="1"/>
</dbReference>
<dbReference type="InterPro" id="IPR020845">
    <property type="entry name" value="AMP-binding_CS"/>
</dbReference>
<feature type="transmembrane region" description="Helical" evidence="4">
    <location>
        <begin position="516"/>
        <end position="535"/>
    </location>
</feature>
<dbReference type="SUPFAM" id="SSF56801">
    <property type="entry name" value="Acetyl-CoA synthetase-like"/>
    <property type="match status" value="1"/>
</dbReference>
<dbReference type="InterPro" id="IPR050237">
    <property type="entry name" value="ATP-dep_AMP-bd_enzyme"/>
</dbReference>
<feature type="transmembrane region" description="Helical" evidence="4">
    <location>
        <begin position="156"/>
        <end position="175"/>
    </location>
</feature>
<keyword evidence="1 4" id="KW-0812">Transmembrane</keyword>
<feature type="transmembrane region" description="Helical" evidence="4">
    <location>
        <begin position="950"/>
        <end position="971"/>
    </location>
</feature>
<dbReference type="EMBL" id="PUIB01000011">
    <property type="protein sequence ID" value="PQO38466.1"/>
    <property type="molecule type" value="Genomic_DNA"/>
</dbReference>
<feature type="domain" description="Phospholipid/glycerol acyltransferase" evidence="5">
    <location>
        <begin position="568"/>
        <end position="681"/>
    </location>
</feature>
<keyword evidence="6" id="KW-0012">Acyltransferase</keyword>
<dbReference type="Pfam" id="PF01553">
    <property type="entry name" value="Acyltransferase"/>
    <property type="match status" value="1"/>
</dbReference>
<dbReference type="Proteomes" id="UP000239388">
    <property type="component" value="Unassembled WGS sequence"/>
</dbReference>
<feature type="transmembrane region" description="Helical" evidence="4">
    <location>
        <begin position="92"/>
        <end position="112"/>
    </location>
</feature>
<feature type="transmembrane region" description="Helical" evidence="4">
    <location>
        <begin position="118"/>
        <end position="136"/>
    </location>
</feature>
<proteinExistence type="predicted"/>
<protein>
    <submittedName>
        <fullName evidence="6">Acyl-[ACP]--phospholipid O-acyltransferase</fullName>
    </submittedName>
</protein>
<evidence type="ECO:0000256" key="1">
    <source>
        <dbReference type="ARBA" id="ARBA00022692"/>
    </source>
</evidence>
<dbReference type="GO" id="GO:0022857">
    <property type="term" value="F:transmembrane transporter activity"/>
    <property type="evidence" value="ECO:0007669"/>
    <property type="project" value="InterPro"/>
</dbReference>
<dbReference type="GO" id="GO:0016746">
    <property type="term" value="F:acyltransferase activity"/>
    <property type="evidence" value="ECO:0007669"/>
    <property type="project" value="UniProtKB-KW"/>
</dbReference>
<evidence type="ECO:0000256" key="2">
    <source>
        <dbReference type="ARBA" id="ARBA00022989"/>
    </source>
</evidence>
<dbReference type="PANTHER" id="PTHR43767:SF10">
    <property type="entry name" value="SURFACTIN SYNTHASE SUBUNIT 1"/>
    <property type="match status" value="1"/>
</dbReference>
<dbReference type="Pfam" id="PF00501">
    <property type="entry name" value="AMP-binding"/>
    <property type="match status" value="1"/>
</dbReference>
<dbReference type="Gene3D" id="3.30.300.30">
    <property type="match status" value="1"/>
</dbReference>
<feature type="transmembrane region" description="Helical" evidence="4">
    <location>
        <begin position="58"/>
        <end position="80"/>
    </location>
</feature>
<dbReference type="InterPro" id="IPR011701">
    <property type="entry name" value="MFS"/>
</dbReference>
<dbReference type="InterPro" id="IPR000873">
    <property type="entry name" value="AMP-dep_synth/lig_dom"/>
</dbReference>
<evidence type="ECO:0000256" key="3">
    <source>
        <dbReference type="ARBA" id="ARBA00023136"/>
    </source>
</evidence>
<sequence>MAPGVHEPTIREHDDERTSLSSLSFIGLVLTQFFGAANDNIFRWFVIGIGKERYPEEVGTILMAGTACMVAPYLIFAPHAAYFADRFSKRSVIVSCKIAEVVIMMLGIGLAWTGQLNWMFSVVFFLGAQSAMYGPAKLGAIPEILKTKHISSANGIIGLATVVATALGTIVGNLLSDFTRQGTTNLWLAGLIMVGFALVGIVTSVWIQRLPVNQPDMKFPWNPFRNVWKDLKVLRANQAIFYVAVGSAFFWTLAALAQLNIDQFASESGATNQADVGPLLAVLVIGTAVGCVLAGYWSQGHVEMGILPLGATGLAICSFLLFLTPANIVNEVGRLNFVFVFASILLFFMGLSAGLFEVPLAAFLQHRAPAEKRGTILAATNFLTFGGILFISIVFWGLTERVYEGNVENIRQIAKLEVNPEFKAKVDQASDKLREDLKTSGATVEPEEIAQSLSSNEAEQKYAFASLLLTQLQVDFAADAPPERSKLVQKYPNDKRLVGQVFLQATNLPILSSRQIFLLCSAVTIPILFYILYLLPQNSLRFMVWLASETFYRIRVHDRENLPAEGGALLVSNHVSWLDGVLLMLTSSRPVRMLVWGGNFKSEWFRKFVEYHGAILIDKGPKGIQRALQAGREAIENGELVCVFAEGGITRSGQIQGFRPGLLKMVEGTSAPVVPVFIDELWGSIFTFSEGKFFWKLPRSWQTPISIHFGEPIDPPYGIHQIRQAVQQLGAIAFQRRVDRVIPPAKTLLRVCKSRLFGSKVADSTGVDLSGGIFLTRILVLRRLLNRHILKPRKEEQYVGVLLPPSVAGAAVNGALALDRRVAVNLNYTTSNEVMNYCIKKCGIQSVLTSRKFMEKFDWDLDCEVVYLEDLASKPTTGDKISCAFTAFVTPSWILDRVYGLNKIGPNDTMTVIFTSGSTGMPKGVQLTHANVSSNVQAIQQMIHLNRSDVIIGILPFFHSFGYTVTLWTLFGIDVKLAYHFSPLEPKVIGNLTKKHKGTAILVTPTFLRSYLRRVDKESFATLEIVVAGAEKLPGDLSDAFEEKFGVRPVEGYGTTELSPLVAVNIPPARSIDNFQIDRKEGTVGRPIPNVAARIIDLDTGEEKGVNEAGMLYITGPNVMKGYFDMPDETADVLQDGWYKTGDVALIDEDGFLKITGRVSRFSKIGGEMIPHVRIEEAIESILGPREGEEEGLAVAVTAVDHPTKGERIVVVHTPMALSPEEVCQRLKQAGLPNLFIPSVDSFVQVDKIPILGTGKLDLRELKDLAKARFAENGTTA</sequence>
<dbReference type="AlphaFoldDB" id="A0A2S8G1Z4"/>
<dbReference type="Gene3D" id="1.20.1250.20">
    <property type="entry name" value="MFS general substrate transporter like domains"/>
    <property type="match status" value="1"/>
</dbReference>
<feature type="transmembrane region" description="Helical" evidence="4">
    <location>
        <begin position="279"/>
        <end position="297"/>
    </location>
</feature>
<keyword evidence="6" id="KW-0808">Transferase</keyword>
<dbReference type="CDD" id="cd07989">
    <property type="entry name" value="LPLAT_AGPAT-like"/>
    <property type="match status" value="1"/>
</dbReference>
<reference evidence="6 7" key="1">
    <citation type="submission" date="2018-02" db="EMBL/GenBank/DDBJ databases">
        <title>Comparative genomes isolates from brazilian mangrove.</title>
        <authorList>
            <person name="Araujo J.E."/>
            <person name="Taketani R.G."/>
            <person name="Silva M.C.P."/>
            <person name="Loureco M.V."/>
            <person name="Andreote F.D."/>
        </authorList>
    </citation>
    <scope>NUCLEOTIDE SEQUENCE [LARGE SCALE GENOMIC DNA]</scope>
    <source>
        <strain evidence="6 7">NAP PRIS-MGV</strain>
    </source>
</reference>